<keyword evidence="2" id="KW-1185">Reference proteome</keyword>
<dbReference type="PROSITE" id="PS51257">
    <property type="entry name" value="PROKAR_LIPOPROTEIN"/>
    <property type="match status" value="1"/>
</dbReference>
<organism evidence="1 2">
    <name type="scientific">Nocardioides simplex</name>
    <name type="common">Arthrobacter simplex</name>
    <dbReference type="NCBI Taxonomy" id="2045"/>
    <lineage>
        <taxon>Bacteria</taxon>
        <taxon>Bacillati</taxon>
        <taxon>Actinomycetota</taxon>
        <taxon>Actinomycetes</taxon>
        <taxon>Propionibacteriales</taxon>
        <taxon>Nocardioidaceae</taxon>
        <taxon>Pimelobacter</taxon>
    </lineage>
</organism>
<dbReference type="Proteomes" id="UP000030300">
    <property type="component" value="Chromosome"/>
</dbReference>
<evidence type="ECO:0000313" key="2">
    <source>
        <dbReference type="Proteomes" id="UP000030300"/>
    </source>
</evidence>
<accession>A0A0A1DMB3</accession>
<dbReference type="GeneID" id="96611148"/>
<gene>
    <name evidence="1" type="ORF">KR76_20350</name>
</gene>
<dbReference type="EMBL" id="CP009896">
    <property type="protein sequence ID" value="AIY18526.1"/>
    <property type="molecule type" value="Genomic_DNA"/>
</dbReference>
<sequence>MSCRRPLPLLALALALALAVLAGCRSEDDGPERPDGGGGVLAGLAGVRDTRSGLEEIEDGVRGLVIVADLDEDITVAQLTTVLETLAAERPDFATLSLGWGKLPDDTSSLGGKDLVDLAYATLPATATERAEQFLTAARTFDGSVTLGPRGTEVVLADESPDAVTAAIRTTLADPVLRQVPDLSIRTGQRQPRDSSGLAAHAPVTAATLARWQALRGTLDRAPAGATAQTWIGEAGAVGDPAAPTRVRLDLVLPGVDRKGVVTPTAWGDRLWPLLRAQLDVVATLPRGTTYDVRVDVSGGGLPATDDLVALTLGAGPTPGRPPTAWDRRAASYLESVTSG</sequence>
<dbReference type="RefSeq" id="WP_038680845.1">
    <property type="nucleotide sequence ID" value="NZ_BJMC01000010.1"/>
</dbReference>
<dbReference type="OrthoDB" id="3789734at2"/>
<dbReference type="AlphaFoldDB" id="A0A0A1DMB3"/>
<dbReference type="HOGENOM" id="CLU_815946_0_0_11"/>
<evidence type="ECO:0000313" key="1">
    <source>
        <dbReference type="EMBL" id="AIY18526.1"/>
    </source>
</evidence>
<name>A0A0A1DMB3_NOCSI</name>
<dbReference type="KEGG" id="psim:KR76_20350"/>
<protein>
    <submittedName>
        <fullName evidence="1">Uncharacterized protein</fullName>
    </submittedName>
</protein>
<reference evidence="1 2" key="1">
    <citation type="journal article" date="2015" name="Genome Announc.">
        <title>Complete Genome Sequence of Steroid-Transforming Nocardioides simplex VKM Ac-2033D.</title>
        <authorList>
            <person name="Shtratnikova V.Y."/>
            <person name="Schelkunov M.I."/>
            <person name="Pekov Y.A."/>
            <person name="Fokina V.V."/>
            <person name="Logacheva M.D."/>
            <person name="Sokolov S.L."/>
            <person name="Bragin E.Y."/>
            <person name="Ashapkin V.V."/>
            <person name="Donova M.V."/>
        </authorList>
    </citation>
    <scope>NUCLEOTIDE SEQUENCE [LARGE SCALE GENOMIC DNA]</scope>
    <source>
        <strain evidence="1 2">VKM Ac-2033D</strain>
    </source>
</reference>
<dbReference type="STRING" id="2045.KR76_20350"/>
<proteinExistence type="predicted"/>